<gene>
    <name evidence="2" type="ORF">FOC49_02085</name>
</gene>
<dbReference type="Pfam" id="PF21993">
    <property type="entry name" value="TetR_C_13_2"/>
    <property type="match status" value="1"/>
</dbReference>
<dbReference type="Proteomes" id="UP000425411">
    <property type="component" value="Chromosome"/>
</dbReference>
<feature type="domain" description="Transcriptional regulator LmrA/YxaF-like C-terminal" evidence="1">
    <location>
        <begin position="1"/>
        <end position="70"/>
    </location>
</feature>
<dbReference type="InterPro" id="IPR036271">
    <property type="entry name" value="Tet_transcr_reg_TetR-rel_C_sf"/>
</dbReference>
<organism evidence="2 3">
    <name type="scientific">Gemella morbillorum</name>
    <dbReference type="NCBI Taxonomy" id="29391"/>
    <lineage>
        <taxon>Bacteria</taxon>
        <taxon>Bacillati</taxon>
        <taxon>Bacillota</taxon>
        <taxon>Bacilli</taxon>
        <taxon>Bacillales</taxon>
        <taxon>Gemellaceae</taxon>
        <taxon>Gemella</taxon>
    </lineage>
</organism>
<dbReference type="SUPFAM" id="SSF48498">
    <property type="entry name" value="Tetracyclin repressor-like, C-terminal domain"/>
    <property type="match status" value="1"/>
</dbReference>
<dbReference type="AlphaFoldDB" id="A0AAP9KTW8"/>
<reference evidence="2 3" key="1">
    <citation type="submission" date="2019-11" db="EMBL/GenBank/DDBJ databases">
        <title>FDA dAtabase for Regulatory Grade micrObial Sequences (FDA-ARGOS): Supporting development and validation of Infectious Disease Dx tests.</title>
        <authorList>
            <person name="Turner S."/>
            <person name="Byrd R."/>
            <person name="Tallon L."/>
            <person name="Sadzewicz L."/>
            <person name="Vavikolanu K."/>
            <person name="Mehta A."/>
            <person name="Aluvathingal J."/>
            <person name="Nadendla S."/>
            <person name="Myers T."/>
            <person name="Yan Y."/>
            <person name="Sichtig H."/>
        </authorList>
    </citation>
    <scope>NUCLEOTIDE SEQUENCE [LARGE SCALE GENOMIC DNA]</scope>
    <source>
        <strain evidence="2 3">FDAARGOS_741</strain>
    </source>
</reference>
<protein>
    <submittedName>
        <fullName evidence="2">Hdig domain-containing protein</fullName>
    </submittedName>
</protein>
<proteinExistence type="predicted"/>
<sequence length="98" mass="11097">METSELSPIIAEKCSDILENWRLLLADGLFDRNLPEEVCNPVSEWLFTSIQGAISAHRIHKDEAFLYNIKASIRFISTATPETLREIFSRSDGDEIVA</sequence>
<accession>A0AAP9KTW8</accession>
<keyword evidence="3" id="KW-1185">Reference proteome</keyword>
<evidence type="ECO:0000259" key="1">
    <source>
        <dbReference type="Pfam" id="PF21993"/>
    </source>
</evidence>
<name>A0AAP9KTW8_9BACL</name>
<dbReference type="InterPro" id="IPR054156">
    <property type="entry name" value="YxaF_TetR_C"/>
</dbReference>
<evidence type="ECO:0000313" key="2">
    <source>
        <dbReference type="EMBL" id="QGS09911.1"/>
    </source>
</evidence>
<dbReference type="Gene3D" id="1.10.357.10">
    <property type="entry name" value="Tetracycline Repressor, domain 2"/>
    <property type="match status" value="1"/>
</dbReference>
<dbReference type="EMBL" id="CP046314">
    <property type="protein sequence ID" value="QGS09911.1"/>
    <property type="molecule type" value="Genomic_DNA"/>
</dbReference>
<evidence type="ECO:0000313" key="3">
    <source>
        <dbReference type="Proteomes" id="UP000425411"/>
    </source>
</evidence>